<protein>
    <submittedName>
        <fullName evidence="7">Metallo-beta-lactamase domain protein</fullName>
    </submittedName>
</protein>
<evidence type="ECO:0000313" key="8">
    <source>
        <dbReference type="Proteomes" id="UP000018747"/>
    </source>
</evidence>
<reference evidence="7" key="1">
    <citation type="submission" date="2013-05" db="EMBL/GenBank/DDBJ databases">
        <authorList>
            <person name="Harkins D.M."/>
            <person name="Durkin A.S."/>
            <person name="Brinkac L.M."/>
            <person name="Haft D.H."/>
            <person name="Selengut J.D."/>
            <person name="Sanka R."/>
            <person name="DePew J."/>
            <person name="Purushe J."/>
            <person name="Hartskeerl R.A."/>
            <person name="Ahmed A."/>
            <person name="van der Linden H."/>
            <person name="Goris M.G.A."/>
            <person name="Vinetz J.M."/>
            <person name="Sutton G.G."/>
            <person name="Nierman W.C."/>
            <person name="Fouts D.E."/>
        </authorList>
    </citation>
    <scope>NUCLEOTIDE SEQUENCE [LARGE SCALE GENOMIC DNA]</scope>
    <source>
        <strain evidence="7">L 60</strain>
    </source>
</reference>
<proteinExistence type="inferred from homology"/>
<name>V6I3V4_9LEPT</name>
<accession>V6I3V4</accession>
<feature type="domain" description="Metallo-beta-lactamase" evidence="6">
    <location>
        <begin position="186"/>
        <end position="406"/>
    </location>
</feature>
<gene>
    <name evidence="7" type="ORF">LEP1GSC062_4041</name>
</gene>
<dbReference type="AlphaFoldDB" id="V6I3V4"/>
<dbReference type="Gene3D" id="3.60.15.10">
    <property type="entry name" value="Ribonuclease Z/Hydroxyacylglutathione hydrolase-like"/>
    <property type="match status" value="1"/>
</dbReference>
<dbReference type="Proteomes" id="UP000018747">
    <property type="component" value="Unassembled WGS sequence"/>
</dbReference>
<evidence type="ECO:0000256" key="3">
    <source>
        <dbReference type="ARBA" id="ARBA00022723"/>
    </source>
</evidence>
<dbReference type="SMART" id="SM00849">
    <property type="entry name" value="Lactamase_B"/>
    <property type="match status" value="1"/>
</dbReference>
<evidence type="ECO:0000313" key="7">
    <source>
        <dbReference type="EMBL" id="EQA64701.1"/>
    </source>
</evidence>
<comment type="similarity">
    <text evidence="2">Belongs to the metallo-beta-lactamase superfamily.</text>
</comment>
<evidence type="ECO:0000256" key="4">
    <source>
        <dbReference type="ARBA" id="ARBA00022801"/>
    </source>
</evidence>
<keyword evidence="8" id="KW-1185">Reference proteome</keyword>
<dbReference type="InterPro" id="IPR001279">
    <property type="entry name" value="Metallo-B-lactamas"/>
</dbReference>
<keyword evidence="5" id="KW-0862">Zinc</keyword>
<dbReference type="GO" id="GO:0046872">
    <property type="term" value="F:metal ion binding"/>
    <property type="evidence" value="ECO:0007669"/>
    <property type="project" value="UniProtKB-KW"/>
</dbReference>
<evidence type="ECO:0000256" key="1">
    <source>
        <dbReference type="ARBA" id="ARBA00001947"/>
    </source>
</evidence>
<dbReference type="InterPro" id="IPR051013">
    <property type="entry name" value="MBL_superfamily_lactonases"/>
</dbReference>
<sequence>MFSRFPERNNPIYSVFQNLIVLYGKIKLQDSIPAAAIHRVMAGTESDILSLLEPTCSISQIKDLHSKVVTDAVSQSTIRNSNMLSSYTPIQIDLADFYLFEILQNMRYLFKLSCFFLFASCTVTSHPSNIIKLGKPFDLQNLSQTSKGPILFQKMIAADWAVKRSGLINLKDPKASALKSGDEPIQIYFYVIDHPKFGRYLIDTGISKVFRKDPKEWPISAIIVSLMNTQALKVQLTADEWLNKNPKKVEGIFLTHLHLDHILGSADFQPNVPMYIGPKEATNKKFLNLFVQKTTNRLLGENPTLYELSFQESQEASPFRTLDFFGDQSLLIFHMEGHTKGSLAFLVQSESGYQLVLGDSCHTSWGWENNVTPGDFTEDQEMNRISLDFLKNLASKFPKIQVHPGHQSIIVNSN</sequence>
<comment type="cofactor">
    <cofactor evidence="1">
        <name>Zn(2+)</name>
        <dbReference type="ChEBI" id="CHEBI:29105"/>
    </cofactor>
</comment>
<dbReference type="Pfam" id="PF00753">
    <property type="entry name" value="Lactamase_B"/>
    <property type="match status" value="1"/>
</dbReference>
<dbReference type="InterPro" id="IPR036866">
    <property type="entry name" value="RibonucZ/Hydroxyglut_hydro"/>
</dbReference>
<dbReference type="PANTHER" id="PTHR42978:SF2">
    <property type="entry name" value="102 KBASES UNSTABLE REGION: FROM 1 TO 119443"/>
    <property type="match status" value="1"/>
</dbReference>
<dbReference type="SUPFAM" id="SSF56281">
    <property type="entry name" value="Metallo-hydrolase/oxidoreductase"/>
    <property type="match status" value="1"/>
</dbReference>
<keyword evidence="4" id="KW-0378">Hydrolase</keyword>
<keyword evidence="3" id="KW-0479">Metal-binding</keyword>
<dbReference type="GO" id="GO:0016787">
    <property type="term" value="F:hydrolase activity"/>
    <property type="evidence" value="ECO:0007669"/>
    <property type="project" value="UniProtKB-KW"/>
</dbReference>
<dbReference type="EMBL" id="AHMT02000002">
    <property type="protein sequence ID" value="EQA64701.1"/>
    <property type="molecule type" value="Genomic_DNA"/>
</dbReference>
<dbReference type="STRING" id="100053.GCA_002009845_00942"/>
<comment type="caution">
    <text evidence="7">The sequence shown here is derived from an EMBL/GenBank/DDBJ whole genome shotgun (WGS) entry which is preliminary data.</text>
</comment>
<evidence type="ECO:0000256" key="2">
    <source>
        <dbReference type="ARBA" id="ARBA00007749"/>
    </source>
</evidence>
<organism evidence="7 8">
    <name type="scientific">Leptospira alexanderi serovar Manhao 3 str. L 60</name>
    <dbReference type="NCBI Taxonomy" id="1049759"/>
    <lineage>
        <taxon>Bacteria</taxon>
        <taxon>Pseudomonadati</taxon>
        <taxon>Spirochaetota</taxon>
        <taxon>Spirochaetia</taxon>
        <taxon>Leptospirales</taxon>
        <taxon>Leptospiraceae</taxon>
        <taxon>Leptospira</taxon>
    </lineage>
</organism>
<evidence type="ECO:0000256" key="5">
    <source>
        <dbReference type="ARBA" id="ARBA00022833"/>
    </source>
</evidence>
<dbReference type="PANTHER" id="PTHR42978">
    <property type="entry name" value="QUORUM-QUENCHING LACTONASE YTNP-RELATED-RELATED"/>
    <property type="match status" value="1"/>
</dbReference>
<evidence type="ECO:0000259" key="6">
    <source>
        <dbReference type="SMART" id="SM00849"/>
    </source>
</evidence>